<evidence type="ECO:0000313" key="7">
    <source>
        <dbReference type="Proteomes" id="UP001363151"/>
    </source>
</evidence>
<dbReference type="Pfam" id="PF00112">
    <property type="entry name" value="Peptidase_C1"/>
    <property type="match status" value="1"/>
</dbReference>
<dbReference type="PROSITE" id="PS00139">
    <property type="entry name" value="THIOL_PROTEASE_CYS"/>
    <property type="match status" value="1"/>
</dbReference>
<dbReference type="SMART" id="SM00848">
    <property type="entry name" value="Inhibitor_I29"/>
    <property type="match status" value="1"/>
</dbReference>
<comment type="caution">
    <text evidence="6">The sequence shown here is derived from an EMBL/GenBank/DDBJ whole genome shotgun (WGS) entry which is preliminary data.</text>
</comment>
<dbReference type="InterPro" id="IPR038765">
    <property type="entry name" value="Papain-like_cys_pep_sf"/>
</dbReference>
<keyword evidence="7" id="KW-1185">Reference proteome</keyword>
<dbReference type="Gene3D" id="3.90.70.10">
    <property type="entry name" value="Cysteine proteinases"/>
    <property type="match status" value="1"/>
</dbReference>
<gene>
    <name evidence="6" type="ORF">SO694_00129024</name>
</gene>
<keyword evidence="2" id="KW-0865">Zymogen</keyword>
<dbReference type="CDD" id="cd02248">
    <property type="entry name" value="Peptidase_C1A"/>
    <property type="match status" value="1"/>
</dbReference>
<proteinExistence type="inferred from homology"/>
<dbReference type="SUPFAM" id="SSF54001">
    <property type="entry name" value="Cysteine proteinases"/>
    <property type="match status" value="1"/>
</dbReference>
<dbReference type="SMART" id="SM00645">
    <property type="entry name" value="Pept_C1"/>
    <property type="match status" value="1"/>
</dbReference>
<organism evidence="6 7">
    <name type="scientific">Aureococcus anophagefferens</name>
    <name type="common">Harmful bloom alga</name>
    <dbReference type="NCBI Taxonomy" id="44056"/>
    <lineage>
        <taxon>Eukaryota</taxon>
        <taxon>Sar</taxon>
        <taxon>Stramenopiles</taxon>
        <taxon>Ochrophyta</taxon>
        <taxon>Pelagophyceae</taxon>
        <taxon>Pelagomonadales</taxon>
        <taxon>Pelagomonadaceae</taxon>
        <taxon>Aureococcus</taxon>
    </lineage>
</organism>
<reference evidence="6 7" key="1">
    <citation type="submission" date="2024-03" db="EMBL/GenBank/DDBJ databases">
        <title>Aureococcus anophagefferens CCMP1851 and Kratosvirus quantuckense: Draft genome of a second virus-susceptible host strain in the model system.</title>
        <authorList>
            <person name="Chase E."/>
            <person name="Truchon A.R."/>
            <person name="Schepens W."/>
            <person name="Wilhelm S.W."/>
        </authorList>
    </citation>
    <scope>NUCLEOTIDE SEQUENCE [LARGE SCALE GENOMIC DNA]</scope>
    <source>
        <strain evidence="6 7">CCMP1851</strain>
    </source>
</reference>
<protein>
    <submittedName>
        <fullName evidence="6">C1 peptidase family protein</fullName>
    </submittedName>
</protein>
<evidence type="ECO:0000259" key="5">
    <source>
        <dbReference type="SMART" id="SM00848"/>
    </source>
</evidence>
<keyword evidence="3" id="KW-1015">Disulfide bond</keyword>
<evidence type="ECO:0000256" key="1">
    <source>
        <dbReference type="ARBA" id="ARBA00008455"/>
    </source>
</evidence>
<dbReference type="InterPro" id="IPR039417">
    <property type="entry name" value="Peptidase_C1A_papain-like"/>
</dbReference>
<dbReference type="Pfam" id="PF08246">
    <property type="entry name" value="Inhibitor_I29"/>
    <property type="match status" value="1"/>
</dbReference>
<accession>A0ABR1G505</accession>
<dbReference type="PRINTS" id="PR00705">
    <property type="entry name" value="PAPAIN"/>
</dbReference>
<dbReference type="Proteomes" id="UP001363151">
    <property type="component" value="Unassembled WGS sequence"/>
</dbReference>
<sequence>MDESQLVVAPPRRRTWLRVGVLGLAVGAALAVASAAPRPRETVAQLSKTVHRALDDDGAAGRSSTSIAARKVVYGDMDPDDVQALFNKFADDNARSYESDEERTKRFVVFKKNLQFIDTLNINNPHALYGVTQYADWTSDEVKRMKLPSTFANYTKTKRVLVERGYISEDTLRQVEDPDVDPEDIEDDVARRNLRDEARKADGKTWKDGLDMKHSADTAYAITQGEVEWMRTRDCAACALDKTFALYTLGGEPTNFDWRDLGAVTAVKNQAECGSCWSFSTCGDVEGTKFLGSGGTILHSLSEQQLVACNTMNMGCDGGYPFAAMQYAAHFGGLVHLEDYEYKAINEGSSGTPSCDTATLNSALERDDVAHVGGWQFVAMGDKYEKKMPLALVKNGPLSVSFNANGMEFYVEGIVGCTTGRCKSGAIDHEVPCDPDSLDHAVLIVGYGVQEGDQDEVTHMNDDVDWEDDDINYWVIKNSWGSEWGEAGYYRLVRGTNACGVANMVVHSVYKAPGP</sequence>
<dbReference type="PROSITE" id="PS00639">
    <property type="entry name" value="THIOL_PROTEASE_HIS"/>
    <property type="match status" value="1"/>
</dbReference>
<comment type="similarity">
    <text evidence="1">Belongs to the peptidase C1 family.</text>
</comment>
<feature type="domain" description="Cathepsin propeptide inhibitor" evidence="5">
    <location>
        <begin position="86"/>
        <end position="142"/>
    </location>
</feature>
<dbReference type="InterPro" id="IPR013128">
    <property type="entry name" value="Peptidase_C1A"/>
</dbReference>
<evidence type="ECO:0000256" key="2">
    <source>
        <dbReference type="ARBA" id="ARBA00023145"/>
    </source>
</evidence>
<evidence type="ECO:0000256" key="3">
    <source>
        <dbReference type="ARBA" id="ARBA00023157"/>
    </source>
</evidence>
<evidence type="ECO:0000259" key="4">
    <source>
        <dbReference type="SMART" id="SM00645"/>
    </source>
</evidence>
<dbReference type="InterPro" id="IPR025660">
    <property type="entry name" value="Pept_his_AS"/>
</dbReference>
<dbReference type="InterPro" id="IPR013201">
    <property type="entry name" value="Prot_inhib_I29"/>
</dbReference>
<dbReference type="InterPro" id="IPR025661">
    <property type="entry name" value="Pept_asp_AS"/>
</dbReference>
<name>A0ABR1G505_AURAN</name>
<dbReference type="InterPro" id="IPR000169">
    <property type="entry name" value="Pept_cys_AS"/>
</dbReference>
<dbReference type="InterPro" id="IPR000668">
    <property type="entry name" value="Peptidase_C1A_C"/>
</dbReference>
<dbReference type="EMBL" id="JBBJCI010000118">
    <property type="protein sequence ID" value="KAK7248228.1"/>
    <property type="molecule type" value="Genomic_DNA"/>
</dbReference>
<evidence type="ECO:0000313" key="6">
    <source>
        <dbReference type="EMBL" id="KAK7248228.1"/>
    </source>
</evidence>
<dbReference type="Gene3D" id="1.10.287.2250">
    <property type="match status" value="1"/>
</dbReference>
<dbReference type="PANTHER" id="PTHR12411">
    <property type="entry name" value="CYSTEINE PROTEASE FAMILY C1-RELATED"/>
    <property type="match status" value="1"/>
</dbReference>
<feature type="domain" description="Peptidase C1A papain C-terminal" evidence="4">
    <location>
        <begin position="252"/>
        <end position="509"/>
    </location>
</feature>
<dbReference type="PROSITE" id="PS00640">
    <property type="entry name" value="THIOL_PROTEASE_ASN"/>
    <property type="match status" value="1"/>
</dbReference>